<evidence type="ECO:0000313" key="2">
    <source>
        <dbReference type="Proteomes" id="UP000324222"/>
    </source>
</evidence>
<accession>A0A5B7CHK7</accession>
<keyword evidence="2" id="KW-1185">Reference proteome</keyword>
<comment type="caution">
    <text evidence="1">The sequence shown here is derived from an EMBL/GenBank/DDBJ whole genome shotgun (WGS) entry which is preliminary data.</text>
</comment>
<dbReference type="Proteomes" id="UP000324222">
    <property type="component" value="Unassembled WGS sequence"/>
</dbReference>
<proteinExistence type="predicted"/>
<protein>
    <submittedName>
        <fullName evidence="1">Uncharacterized protein</fullName>
    </submittedName>
</protein>
<evidence type="ECO:0000313" key="1">
    <source>
        <dbReference type="EMBL" id="MPC08224.1"/>
    </source>
</evidence>
<name>A0A5B7CHK7_PORTR</name>
<gene>
    <name evidence="1" type="ORF">E2C01_000800</name>
</gene>
<sequence length="50" mass="5999">MNGKTVLGKYELFLQKYNKGVRKYVPIYRAKKSIQARYSGKYIEAKRKKR</sequence>
<dbReference type="EMBL" id="VSRR010000022">
    <property type="protein sequence ID" value="MPC08224.1"/>
    <property type="molecule type" value="Genomic_DNA"/>
</dbReference>
<dbReference type="AlphaFoldDB" id="A0A5B7CHK7"/>
<reference evidence="1 2" key="1">
    <citation type="submission" date="2019-05" db="EMBL/GenBank/DDBJ databases">
        <title>Another draft genome of Portunus trituberculatus and its Hox gene families provides insights of decapod evolution.</title>
        <authorList>
            <person name="Jeong J.-H."/>
            <person name="Song I."/>
            <person name="Kim S."/>
            <person name="Choi T."/>
            <person name="Kim D."/>
            <person name="Ryu S."/>
            <person name="Kim W."/>
        </authorList>
    </citation>
    <scope>NUCLEOTIDE SEQUENCE [LARGE SCALE GENOMIC DNA]</scope>
    <source>
        <tissue evidence="1">Muscle</tissue>
    </source>
</reference>
<organism evidence="1 2">
    <name type="scientific">Portunus trituberculatus</name>
    <name type="common">Swimming crab</name>
    <name type="synonym">Neptunus trituberculatus</name>
    <dbReference type="NCBI Taxonomy" id="210409"/>
    <lineage>
        <taxon>Eukaryota</taxon>
        <taxon>Metazoa</taxon>
        <taxon>Ecdysozoa</taxon>
        <taxon>Arthropoda</taxon>
        <taxon>Crustacea</taxon>
        <taxon>Multicrustacea</taxon>
        <taxon>Malacostraca</taxon>
        <taxon>Eumalacostraca</taxon>
        <taxon>Eucarida</taxon>
        <taxon>Decapoda</taxon>
        <taxon>Pleocyemata</taxon>
        <taxon>Brachyura</taxon>
        <taxon>Eubrachyura</taxon>
        <taxon>Portunoidea</taxon>
        <taxon>Portunidae</taxon>
        <taxon>Portuninae</taxon>
        <taxon>Portunus</taxon>
    </lineage>
</organism>